<dbReference type="STRING" id="526226.Gbro_3470"/>
<dbReference type="SMART" id="SM00347">
    <property type="entry name" value="HTH_MARR"/>
    <property type="match status" value="1"/>
</dbReference>
<dbReference type="GO" id="GO:0006950">
    <property type="term" value="P:response to stress"/>
    <property type="evidence" value="ECO:0007669"/>
    <property type="project" value="TreeGrafter"/>
</dbReference>
<dbReference type="GO" id="GO:0003700">
    <property type="term" value="F:DNA-binding transcription factor activity"/>
    <property type="evidence" value="ECO:0007669"/>
    <property type="project" value="InterPro"/>
</dbReference>
<proteinExistence type="predicted"/>
<dbReference type="AlphaFoldDB" id="D0LE71"/>
<accession>D0LE71</accession>
<reference evidence="2 3" key="2">
    <citation type="journal article" date="2010" name="Stand. Genomic Sci.">
        <title>Complete genome sequence of Gordonia bronchialis type strain (3410).</title>
        <authorList>
            <person name="Ivanova N."/>
            <person name="Sikorski J."/>
            <person name="Jando M."/>
            <person name="Lapidus A."/>
            <person name="Nolan M."/>
            <person name="Lucas S."/>
            <person name="Del Rio T.G."/>
            <person name="Tice H."/>
            <person name="Copeland A."/>
            <person name="Cheng J.F."/>
            <person name="Chen F."/>
            <person name="Bruce D."/>
            <person name="Goodwin L."/>
            <person name="Pitluck S."/>
            <person name="Mavromatis K."/>
            <person name="Ovchinnikova G."/>
            <person name="Pati A."/>
            <person name="Chen A."/>
            <person name="Palaniappan K."/>
            <person name="Land M."/>
            <person name="Hauser L."/>
            <person name="Chang Y.J."/>
            <person name="Jeffries C.D."/>
            <person name="Chain P."/>
            <person name="Saunders E."/>
            <person name="Han C."/>
            <person name="Detter J.C."/>
            <person name="Brettin T."/>
            <person name="Rohde M."/>
            <person name="Goker M."/>
            <person name="Bristow J."/>
            <person name="Eisen J.A."/>
            <person name="Markowitz V."/>
            <person name="Hugenholtz P."/>
            <person name="Klenk H.P."/>
            <person name="Kyrpides N.C."/>
        </authorList>
    </citation>
    <scope>NUCLEOTIDE SEQUENCE [LARGE SCALE GENOMIC DNA]</scope>
    <source>
        <strain evidence="3">ATCC 25592 / DSM 43247 / BCRC 13721 / JCM 3198 / KCTC 3076 / NBRC 16047 / NCTC 10667</strain>
    </source>
</reference>
<dbReference type="PROSITE" id="PS50995">
    <property type="entry name" value="HTH_MARR_2"/>
    <property type="match status" value="1"/>
</dbReference>
<dbReference type="PANTHER" id="PTHR33164:SF106">
    <property type="entry name" value="TRANSCRIPTIONAL REGULATORY PROTEIN"/>
    <property type="match status" value="1"/>
</dbReference>
<dbReference type="SUPFAM" id="SSF46785">
    <property type="entry name" value="Winged helix' DNA-binding domain"/>
    <property type="match status" value="1"/>
</dbReference>
<dbReference type="OrthoDB" id="3694026at2"/>
<dbReference type="Gene3D" id="1.10.10.10">
    <property type="entry name" value="Winged helix-like DNA-binding domain superfamily/Winged helix DNA-binding domain"/>
    <property type="match status" value="1"/>
</dbReference>
<dbReference type="Pfam" id="PF12802">
    <property type="entry name" value="MarR_2"/>
    <property type="match status" value="1"/>
</dbReference>
<dbReference type="InterPro" id="IPR036388">
    <property type="entry name" value="WH-like_DNA-bd_sf"/>
</dbReference>
<dbReference type="HOGENOM" id="CLU_083287_1_0_11"/>
<dbReference type="PRINTS" id="PR00598">
    <property type="entry name" value="HTHMARR"/>
</dbReference>
<dbReference type="EMBL" id="CP001802">
    <property type="protein sequence ID" value="ACY22663.1"/>
    <property type="molecule type" value="Genomic_DNA"/>
</dbReference>
<dbReference type="InterPro" id="IPR000835">
    <property type="entry name" value="HTH_MarR-typ"/>
</dbReference>
<organism evidence="2 3">
    <name type="scientific">Gordonia bronchialis (strain ATCC 25592 / DSM 43247 / BCRC 13721 / JCM 3198 / KCTC 3076 / NBRC 16047 / NCTC 10667)</name>
    <name type="common">Rhodococcus bronchialis</name>
    <dbReference type="NCBI Taxonomy" id="526226"/>
    <lineage>
        <taxon>Bacteria</taxon>
        <taxon>Bacillati</taxon>
        <taxon>Actinomycetota</taxon>
        <taxon>Actinomycetes</taxon>
        <taxon>Mycobacteriales</taxon>
        <taxon>Gordoniaceae</taxon>
        <taxon>Gordonia</taxon>
    </lineage>
</organism>
<dbReference type="Proteomes" id="UP000001219">
    <property type="component" value="Chromosome"/>
</dbReference>
<name>D0LE71_GORB4</name>
<reference evidence="3" key="1">
    <citation type="submission" date="2009-10" db="EMBL/GenBank/DDBJ databases">
        <title>The complete chromosome of Gordonia bronchialis DSM 43247.</title>
        <authorList>
            <consortium name="US DOE Joint Genome Institute (JGI-PGF)"/>
            <person name="Lucas S."/>
            <person name="Copeland A."/>
            <person name="Lapidus A."/>
            <person name="Glavina del Rio T."/>
            <person name="Dalin E."/>
            <person name="Tice H."/>
            <person name="Bruce D."/>
            <person name="Goodwin L."/>
            <person name="Pitluck S."/>
            <person name="Kyrpides N."/>
            <person name="Mavromatis K."/>
            <person name="Ivanova N."/>
            <person name="Ovchinnikova G."/>
            <person name="Saunders E."/>
            <person name="Brettin T."/>
            <person name="Detter J.C."/>
            <person name="Han C."/>
            <person name="Larimer F."/>
            <person name="Land M."/>
            <person name="Hauser L."/>
            <person name="Markowitz V."/>
            <person name="Cheng J.-F."/>
            <person name="Hugenholtz P."/>
            <person name="Woyke T."/>
            <person name="Wu D."/>
            <person name="Jando M."/>
            <person name="Schneider S."/>
            <person name="Goeker M."/>
            <person name="Klenk H.-P."/>
            <person name="Eisen J.A."/>
        </authorList>
    </citation>
    <scope>NUCLEOTIDE SEQUENCE [LARGE SCALE GENOMIC DNA]</scope>
    <source>
        <strain evidence="3">ATCC 25592 / DSM 43247 / BCRC 13721 / JCM 3198 / KCTC 3076 / NBRC 16047 / NCTC 10667</strain>
    </source>
</reference>
<gene>
    <name evidence="2" type="ordered locus">Gbro_3470</name>
</gene>
<evidence type="ECO:0000259" key="1">
    <source>
        <dbReference type="PROSITE" id="PS50995"/>
    </source>
</evidence>
<dbReference type="KEGG" id="gbr:Gbro_3470"/>
<dbReference type="InterPro" id="IPR036390">
    <property type="entry name" value="WH_DNA-bd_sf"/>
</dbReference>
<keyword evidence="3" id="KW-1185">Reference proteome</keyword>
<protein>
    <submittedName>
        <fullName evidence="2">Regulatory protein MarR</fullName>
    </submittedName>
</protein>
<dbReference type="eggNOG" id="COG1846">
    <property type="taxonomic scope" value="Bacteria"/>
</dbReference>
<dbReference type="InterPro" id="IPR039422">
    <property type="entry name" value="MarR/SlyA-like"/>
</dbReference>
<feature type="domain" description="HTH marR-type" evidence="1">
    <location>
        <begin position="1"/>
        <end position="136"/>
    </location>
</feature>
<evidence type="ECO:0000313" key="2">
    <source>
        <dbReference type="EMBL" id="ACY22663.1"/>
    </source>
</evidence>
<dbReference type="PANTHER" id="PTHR33164">
    <property type="entry name" value="TRANSCRIPTIONAL REGULATOR, MARR FAMILY"/>
    <property type="match status" value="1"/>
</dbReference>
<sequence length="147" mass="15773">MGLVHDLRRVVVAVELHGGDFAARHGMHATDVRALIALLDRERAGQQATPGWLAAHLGISSASATALVDRMESAGLVERARHDTDRRKITIAVSGDARELGWSFFGPLIDGVLAVTREFSADELDTVRRFLGSVAHAVDRAAPGQES</sequence>
<evidence type="ECO:0000313" key="3">
    <source>
        <dbReference type="Proteomes" id="UP000001219"/>
    </source>
</evidence>